<organism evidence="1 2">
    <name type="scientific">Bradyrhizobium nanningense</name>
    <dbReference type="NCBI Taxonomy" id="1325118"/>
    <lineage>
        <taxon>Bacteria</taxon>
        <taxon>Pseudomonadati</taxon>
        <taxon>Pseudomonadota</taxon>
        <taxon>Alphaproteobacteria</taxon>
        <taxon>Hyphomicrobiales</taxon>
        <taxon>Nitrobacteraceae</taxon>
        <taxon>Bradyrhizobium</taxon>
    </lineage>
</organism>
<accession>A0A4Q0SK15</accession>
<name>A0A4Q0SK15_9BRAD</name>
<dbReference type="AlphaFoldDB" id="A0A4Q0SK15"/>
<dbReference type="Proteomes" id="UP000289546">
    <property type="component" value="Unassembled WGS sequence"/>
</dbReference>
<reference evidence="1 2" key="1">
    <citation type="submission" date="2015-04" db="EMBL/GenBank/DDBJ databases">
        <title>Comparative genomics of rhizobia nodulating Arachis hypogaea in China.</title>
        <authorList>
            <person name="Li Y."/>
        </authorList>
    </citation>
    <scope>NUCLEOTIDE SEQUENCE [LARGE SCALE GENOMIC DNA]</scope>
    <source>
        <strain evidence="1 2">CCBAU 51757</strain>
    </source>
</reference>
<gene>
    <name evidence="1" type="ORF">XH99_01065</name>
</gene>
<comment type="caution">
    <text evidence="1">The sequence shown here is derived from an EMBL/GenBank/DDBJ whole genome shotgun (WGS) entry which is preliminary data.</text>
</comment>
<dbReference type="EMBL" id="LBJQ01000005">
    <property type="protein sequence ID" value="RXH38381.1"/>
    <property type="molecule type" value="Genomic_DNA"/>
</dbReference>
<evidence type="ECO:0000313" key="1">
    <source>
        <dbReference type="EMBL" id="RXH38381.1"/>
    </source>
</evidence>
<proteinExistence type="predicted"/>
<keyword evidence="2" id="KW-1185">Reference proteome</keyword>
<sequence length="68" mass="7850">MFMTTEEARKARFFDLMDRYIRVGQLLPVDELEIDAAAIDELRLILKEMASIKNEMDRIMAEQAAANS</sequence>
<protein>
    <submittedName>
        <fullName evidence="1">Uncharacterized protein</fullName>
    </submittedName>
</protein>
<evidence type="ECO:0000313" key="2">
    <source>
        <dbReference type="Proteomes" id="UP000289546"/>
    </source>
</evidence>